<evidence type="ECO:0000256" key="9">
    <source>
        <dbReference type="HAMAP-Rule" id="MF_01808"/>
    </source>
</evidence>
<dbReference type="GO" id="GO:0051301">
    <property type="term" value="P:cell division"/>
    <property type="evidence" value="ECO:0007669"/>
    <property type="project" value="UniProtKB-KW"/>
</dbReference>
<feature type="domain" description="Core-binding (CB)" evidence="11">
    <location>
        <begin position="2"/>
        <end position="95"/>
    </location>
</feature>
<evidence type="ECO:0000256" key="3">
    <source>
        <dbReference type="ARBA" id="ARBA00022618"/>
    </source>
</evidence>
<feature type="active site" description="O-(3'-phospho-DNA)-tyrosine intermediate" evidence="9">
    <location>
        <position position="285"/>
    </location>
</feature>
<keyword evidence="2 9" id="KW-0963">Cytoplasm</keyword>
<dbReference type="InterPro" id="IPR011010">
    <property type="entry name" value="DNA_brk_join_enz"/>
</dbReference>
<comment type="subcellular location">
    <subcellularLocation>
        <location evidence="1 9">Cytoplasm</location>
    </subcellularLocation>
</comment>
<dbReference type="SUPFAM" id="SSF56349">
    <property type="entry name" value="DNA breaking-rejoining enzymes"/>
    <property type="match status" value="1"/>
</dbReference>
<keyword evidence="6 9" id="KW-0238">DNA-binding</keyword>
<dbReference type="SUPFAM" id="SSF47823">
    <property type="entry name" value="lambda integrase-like, N-terminal domain"/>
    <property type="match status" value="1"/>
</dbReference>
<protein>
    <recommendedName>
        <fullName evidence="9">Tyrosine recombinase XerC</fullName>
    </recommendedName>
</protein>
<dbReference type="InterPro" id="IPR004107">
    <property type="entry name" value="Integrase_SAM-like_N"/>
</dbReference>
<feature type="domain" description="Tyr recombinase" evidence="10">
    <location>
        <begin position="116"/>
        <end position="298"/>
    </location>
</feature>
<dbReference type="KEGG" id="cbot:ATE48_09900"/>
<dbReference type="GO" id="GO:0009037">
    <property type="term" value="F:tyrosine-based site-specific recombinase activity"/>
    <property type="evidence" value="ECO:0007669"/>
    <property type="project" value="UniProtKB-UniRule"/>
</dbReference>
<keyword evidence="8 9" id="KW-0131">Cell cycle</keyword>
<proteinExistence type="inferred from homology"/>
<dbReference type="Gene3D" id="1.10.443.10">
    <property type="entry name" value="Intergrase catalytic core"/>
    <property type="match status" value="1"/>
</dbReference>
<dbReference type="EMBL" id="CP013244">
    <property type="protein sequence ID" value="ANP46208.1"/>
    <property type="molecule type" value="Genomic_DNA"/>
</dbReference>
<dbReference type="PANTHER" id="PTHR30349:SF90">
    <property type="entry name" value="TYROSINE RECOMBINASE XERD"/>
    <property type="match status" value="1"/>
</dbReference>
<comment type="similarity">
    <text evidence="9">Belongs to the 'phage' integrase family. XerC subfamily.</text>
</comment>
<dbReference type="GO" id="GO:0005737">
    <property type="term" value="C:cytoplasm"/>
    <property type="evidence" value="ECO:0007669"/>
    <property type="project" value="UniProtKB-SubCell"/>
</dbReference>
<dbReference type="InterPro" id="IPR023009">
    <property type="entry name" value="Tyrosine_recombinase_XerC/XerD"/>
</dbReference>
<dbReference type="RefSeq" id="WP_066770824.1">
    <property type="nucleotide sequence ID" value="NZ_CP013244.1"/>
</dbReference>
<dbReference type="PROSITE" id="PS51900">
    <property type="entry name" value="CB"/>
    <property type="match status" value="1"/>
</dbReference>
<keyword evidence="13" id="KW-1185">Reference proteome</keyword>
<evidence type="ECO:0000256" key="6">
    <source>
        <dbReference type="ARBA" id="ARBA00023125"/>
    </source>
</evidence>
<keyword evidence="4 9" id="KW-0159">Chromosome partition</keyword>
<dbReference type="InterPro" id="IPR050090">
    <property type="entry name" value="Tyrosine_recombinase_XerCD"/>
</dbReference>
<dbReference type="AlphaFoldDB" id="A0A1B1AI25"/>
<name>A0A1B1AI25_9PROT</name>
<comment type="function">
    <text evidence="9">Site-specific tyrosine recombinase, which acts by catalyzing the cutting and rejoining of the recombining DNA molecules. The XerC-XerD complex is essential to convert dimers of the bacterial chromosome into monomers to permit their segregation at cell division. It also contributes to the segregational stability of plasmids.</text>
</comment>
<feature type="active site" evidence="9">
    <location>
        <position position="159"/>
    </location>
</feature>
<gene>
    <name evidence="9" type="primary">xerC</name>
    <name evidence="12" type="ORF">ATE48_09900</name>
</gene>
<evidence type="ECO:0000256" key="5">
    <source>
        <dbReference type="ARBA" id="ARBA00022908"/>
    </source>
</evidence>
<dbReference type="PANTHER" id="PTHR30349">
    <property type="entry name" value="PHAGE INTEGRASE-RELATED"/>
    <property type="match status" value="1"/>
</dbReference>
<dbReference type="GO" id="GO:0006313">
    <property type="term" value="P:DNA transposition"/>
    <property type="evidence" value="ECO:0007669"/>
    <property type="project" value="UniProtKB-UniRule"/>
</dbReference>
<feature type="active site" evidence="9">
    <location>
        <position position="250"/>
    </location>
</feature>
<evidence type="ECO:0000259" key="10">
    <source>
        <dbReference type="PROSITE" id="PS51898"/>
    </source>
</evidence>
<dbReference type="OrthoDB" id="9801717at2"/>
<evidence type="ECO:0000256" key="7">
    <source>
        <dbReference type="ARBA" id="ARBA00023172"/>
    </source>
</evidence>
<accession>A0A1B1AI25</accession>
<reference evidence="12 13" key="1">
    <citation type="submission" date="2015-11" db="EMBL/GenBank/DDBJ databases">
        <title>Whole-Genome Sequence of Candidatus Oderbacter manganicum from the National Park Lower Oder Valley, Germany.</title>
        <authorList>
            <person name="Braun B."/>
            <person name="Liere K."/>
            <person name="Szewzyk U."/>
        </authorList>
    </citation>
    <scope>NUCLEOTIDE SEQUENCE [LARGE SCALE GENOMIC DNA]</scope>
    <source>
        <strain evidence="12 13">OTSz_A_272</strain>
    </source>
</reference>
<dbReference type="GO" id="GO:0007059">
    <property type="term" value="P:chromosome segregation"/>
    <property type="evidence" value="ECO:0007669"/>
    <property type="project" value="UniProtKB-UniRule"/>
</dbReference>
<sequence length="304" mass="33325">MTAASALLAQWIAHLRDERRFSENSVEAYQRDVSSFLGFLGGHLGGEPSITDLAELEPRDLRAYLAHRRQGLDALSDRSISRALAAIRSFYRYLERRHGVKNARLSLVRGPKLKRALPRPVSEGAAVSLITEAHETGADDWQSARDAALLTLLYAAGLRISEALSLTGADLPLPEVLRVAGKGGKERVVPLLAAARQALDRYVELCPYSIDEDAPLFRASRGGAFSPRMAQALMERLRIRLGLPSSATPHALRHSFATHLLANGADLRAIQDLLGHESLSTTQSYTSVEAQKILLAYRRAHPRA</sequence>
<dbReference type="InterPro" id="IPR013762">
    <property type="entry name" value="Integrase-like_cat_sf"/>
</dbReference>
<dbReference type="InterPro" id="IPR002104">
    <property type="entry name" value="Integrase_catalytic"/>
</dbReference>
<evidence type="ECO:0000256" key="1">
    <source>
        <dbReference type="ARBA" id="ARBA00004496"/>
    </source>
</evidence>
<dbReference type="Proteomes" id="UP000092498">
    <property type="component" value="Chromosome"/>
</dbReference>
<dbReference type="PROSITE" id="PS51898">
    <property type="entry name" value="TYR_RECOMBINASE"/>
    <property type="match status" value="1"/>
</dbReference>
<evidence type="ECO:0000259" key="11">
    <source>
        <dbReference type="PROSITE" id="PS51900"/>
    </source>
</evidence>
<dbReference type="InterPro" id="IPR044068">
    <property type="entry name" value="CB"/>
</dbReference>
<feature type="active site" evidence="9">
    <location>
        <position position="276"/>
    </location>
</feature>
<organism evidence="12 13">
    <name type="scientific">Candidatus Viadribacter manganicus</name>
    <dbReference type="NCBI Taxonomy" id="1759059"/>
    <lineage>
        <taxon>Bacteria</taxon>
        <taxon>Pseudomonadati</taxon>
        <taxon>Pseudomonadota</taxon>
        <taxon>Alphaproteobacteria</taxon>
        <taxon>Hyphomonadales</taxon>
        <taxon>Hyphomonadaceae</taxon>
        <taxon>Candidatus Viadribacter</taxon>
    </lineage>
</organism>
<keyword evidence="5 9" id="KW-0229">DNA integration</keyword>
<evidence type="ECO:0000256" key="2">
    <source>
        <dbReference type="ARBA" id="ARBA00022490"/>
    </source>
</evidence>
<dbReference type="InterPro" id="IPR010998">
    <property type="entry name" value="Integrase_recombinase_N"/>
</dbReference>
<keyword evidence="3 9" id="KW-0132">Cell division</keyword>
<keyword evidence="7 9" id="KW-0233">DNA recombination</keyword>
<feature type="active site" evidence="9">
    <location>
        <position position="182"/>
    </location>
</feature>
<dbReference type="STRING" id="1759059.ATE48_09900"/>
<dbReference type="Gene3D" id="1.10.150.130">
    <property type="match status" value="1"/>
</dbReference>
<feature type="active site" evidence="9">
    <location>
        <position position="253"/>
    </location>
</feature>
<evidence type="ECO:0000313" key="12">
    <source>
        <dbReference type="EMBL" id="ANP46208.1"/>
    </source>
</evidence>
<comment type="subunit">
    <text evidence="9">Forms a cyclic heterotetrameric complex composed of two molecules of XerC and two molecules of XerD.</text>
</comment>
<evidence type="ECO:0000313" key="13">
    <source>
        <dbReference type="Proteomes" id="UP000092498"/>
    </source>
</evidence>
<dbReference type="HAMAP" id="MF_01808">
    <property type="entry name" value="Recomb_XerC_XerD"/>
    <property type="match status" value="1"/>
</dbReference>
<dbReference type="GO" id="GO:0003677">
    <property type="term" value="F:DNA binding"/>
    <property type="evidence" value="ECO:0007669"/>
    <property type="project" value="UniProtKB-UniRule"/>
</dbReference>
<dbReference type="Pfam" id="PF00589">
    <property type="entry name" value="Phage_integrase"/>
    <property type="match status" value="1"/>
</dbReference>
<dbReference type="InParanoid" id="A0A1B1AI25"/>
<evidence type="ECO:0000256" key="8">
    <source>
        <dbReference type="ARBA" id="ARBA00023306"/>
    </source>
</evidence>
<evidence type="ECO:0000256" key="4">
    <source>
        <dbReference type="ARBA" id="ARBA00022829"/>
    </source>
</evidence>
<dbReference type="Pfam" id="PF02899">
    <property type="entry name" value="Phage_int_SAM_1"/>
    <property type="match status" value="1"/>
</dbReference>